<dbReference type="Proteomes" id="UP001345963">
    <property type="component" value="Unassembled WGS sequence"/>
</dbReference>
<organism evidence="1 2">
    <name type="scientific">Ataeniobius toweri</name>
    <dbReference type="NCBI Taxonomy" id="208326"/>
    <lineage>
        <taxon>Eukaryota</taxon>
        <taxon>Metazoa</taxon>
        <taxon>Chordata</taxon>
        <taxon>Craniata</taxon>
        <taxon>Vertebrata</taxon>
        <taxon>Euteleostomi</taxon>
        <taxon>Actinopterygii</taxon>
        <taxon>Neopterygii</taxon>
        <taxon>Teleostei</taxon>
        <taxon>Neoteleostei</taxon>
        <taxon>Acanthomorphata</taxon>
        <taxon>Ovalentaria</taxon>
        <taxon>Atherinomorphae</taxon>
        <taxon>Cyprinodontiformes</taxon>
        <taxon>Goodeidae</taxon>
        <taxon>Ataeniobius</taxon>
    </lineage>
</organism>
<evidence type="ECO:0000313" key="2">
    <source>
        <dbReference type="Proteomes" id="UP001345963"/>
    </source>
</evidence>
<name>A0ABU7ABD4_9TELE</name>
<proteinExistence type="predicted"/>
<gene>
    <name evidence="1" type="ORF">ATANTOWER_006719</name>
</gene>
<protein>
    <submittedName>
        <fullName evidence="1">Uncharacterized protein</fullName>
    </submittedName>
</protein>
<reference evidence="1 2" key="1">
    <citation type="submission" date="2021-07" db="EMBL/GenBank/DDBJ databases">
        <authorList>
            <person name="Palmer J.M."/>
        </authorList>
    </citation>
    <scope>NUCLEOTIDE SEQUENCE [LARGE SCALE GENOMIC DNA]</scope>
    <source>
        <strain evidence="1 2">AT_MEX2019</strain>
        <tissue evidence="1">Muscle</tissue>
    </source>
</reference>
<evidence type="ECO:0000313" key="1">
    <source>
        <dbReference type="EMBL" id="MED6234894.1"/>
    </source>
</evidence>
<keyword evidence="2" id="KW-1185">Reference proteome</keyword>
<accession>A0ABU7ABD4</accession>
<dbReference type="EMBL" id="JAHUTI010010012">
    <property type="protein sequence ID" value="MED6234894.1"/>
    <property type="molecule type" value="Genomic_DNA"/>
</dbReference>
<comment type="caution">
    <text evidence="1">The sequence shown here is derived from an EMBL/GenBank/DDBJ whole genome shotgun (WGS) entry which is preliminary data.</text>
</comment>
<sequence length="93" mass="10279">MRRGSKRKEVKLAACGVSTVSKIIRQQSLQSGQAPADPLITQLIPTTSPEHNETVQTMCNWGWKVKGFQPADTADTTDADHSTTAYFIFKLNK</sequence>